<evidence type="ECO:0000313" key="8">
    <source>
        <dbReference type="EMBL" id="BCZ16776.1"/>
    </source>
</evidence>
<dbReference type="PANTHER" id="PTHR36115">
    <property type="entry name" value="PROLINE-RICH ANTIGEN HOMOLOG-RELATED"/>
    <property type="match status" value="1"/>
</dbReference>
<evidence type="ECO:0000259" key="7">
    <source>
        <dbReference type="Pfam" id="PF06271"/>
    </source>
</evidence>
<sequence>MPVVSAQSGYQTGQSGQLKGVLAQNFKALHGFERIKAFITDLFMLYTPLLYVVTYVILGSAQAFRQNQMAVFACVAGFGLLSSVFLCVGGQTPGLRYVGLKLVCAKSRDKVGFFRALLRFFVWLLVASTLIGLLLPLMRPNMRLWHDALCNTAMQKV</sequence>
<evidence type="ECO:0000256" key="6">
    <source>
        <dbReference type="SAM" id="Phobius"/>
    </source>
</evidence>
<evidence type="ECO:0000313" key="9">
    <source>
        <dbReference type="Proteomes" id="UP000826775"/>
    </source>
</evidence>
<evidence type="ECO:0000256" key="4">
    <source>
        <dbReference type="ARBA" id="ARBA00022989"/>
    </source>
</evidence>
<feature type="transmembrane region" description="Helical" evidence="6">
    <location>
        <begin position="112"/>
        <end position="135"/>
    </location>
</feature>
<reference evidence="8 9" key="1">
    <citation type="submission" date="2021-07" db="EMBL/GenBank/DDBJ databases">
        <title>Novel Helicobacter sp. Isolated from a dog.</title>
        <authorList>
            <person name="Rimbara E."/>
            <person name="Suzuki M."/>
        </authorList>
    </citation>
    <scope>NUCLEOTIDE SEQUENCE [LARGE SCALE GENOMIC DNA]</scope>
    <source>
        <strain evidence="9">NHP19-003</strain>
    </source>
</reference>
<dbReference type="Proteomes" id="UP000826775">
    <property type="component" value="Chromosome"/>
</dbReference>
<feature type="transmembrane region" description="Helical" evidence="6">
    <location>
        <begin position="70"/>
        <end position="92"/>
    </location>
</feature>
<organism evidence="8 9">
    <name type="scientific">Helicobacter gastrocanis</name>
    <dbReference type="NCBI Taxonomy" id="2849641"/>
    <lineage>
        <taxon>Bacteria</taxon>
        <taxon>Pseudomonadati</taxon>
        <taxon>Campylobacterota</taxon>
        <taxon>Epsilonproteobacteria</taxon>
        <taxon>Campylobacterales</taxon>
        <taxon>Helicobacteraceae</taxon>
        <taxon>Helicobacter</taxon>
    </lineage>
</organism>
<keyword evidence="4 6" id="KW-1133">Transmembrane helix</keyword>
<evidence type="ECO:0000256" key="3">
    <source>
        <dbReference type="ARBA" id="ARBA00022692"/>
    </source>
</evidence>
<name>A0ABM7SG82_9HELI</name>
<dbReference type="Pfam" id="PF06271">
    <property type="entry name" value="RDD"/>
    <property type="match status" value="1"/>
</dbReference>
<gene>
    <name evidence="8" type="ORF">NHP190003_00580</name>
</gene>
<proteinExistence type="predicted"/>
<dbReference type="InterPro" id="IPR010432">
    <property type="entry name" value="RDD"/>
</dbReference>
<feature type="transmembrane region" description="Helical" evidence="6">
    <location>
        <begin position="37"/>
        <end position="58"/>
    </location>
</feature>
<keyword evidence="2" id="KW-1003">Cell membrane</keyword>
<keyword evidence="9" id="KW-1185">Reference proteome</keyword>
<evidence type="ECO:0000256" key="5">
    <source>
        <dbReference type="ARBA" id="ARBA00023136"/>
    </source>
</evidence>
<accession>A0ABM7SG82</accession>
<dbReference type="InterPro" id="IPR051791">
    <property type="entry name" value="Pra-immunoreactive"/>
</dbReference>
<feature type="domain" description="RDD" evidence="7">
    <location>
        <begin position="33"/>
        <end position="151"/>
    </location>
</feature>
<dbReference type="EMBL" id="AP024814">
    <property type="protein sequence ID" value="BCZ16776.1"/>
    <property type="molecule type" value="Genomic_DNA"/>
</dbReference>
<evidence type="ECO:0000256" key="2">
    <source>
        <dbReference type="ARBA" id="ARBA00022475"/>
    </source>
</evidence>
<comment type="subcellular location">
    <subcellularLocation>
        <location evidence="1">Cell membrane</location>
        <topology evidence="1">Multi-pass membrane protein</topology>
    </subcellularLocation>
</comment>
<protein>
    <submittedName>
        <fullName evidence="8">RDD family protein</fullName>
    </submittedName>
</protein>
<keyword evidence="3 6" id="KW-0812">Transmembrane</keyword>
<evidence type="ECO:0000256" key="1">
    <source>
        <dbReference type="ARBA" id="ARBA00004651"/>
    </source>
</evidence>
<keyword evidence="5 6" id="KW-0472">Membrane</keyword>